<feature type="transmembrane region" description="Helical" evidence="5">
    <location>
        <begin position="394"/>
        <end position="419"/>
    </location>
</feature>
<dbReference type="PRINTS" id="PR00447">
    <property type="entry name" value="NATRESASSCMP"/>
</dbReference>
<accession>A0A2J6QGI4</accession>
<evidence type="ECO:0000256" key="5">
    <source>
        <dbReference type="SAM" id="Phobius"/>
    </source>
</evidence>
<gene>
    <name evidence="6" type="ORF">NA56DRAFT_565406</name>
</gene>
<evidence type="ECO:0000256" key="1">
    <source>
        <dbReference type="ARBA" id="ARBA00004141"/>
    </source>
</evidence>
<evidence type="ECO:0000313" key="6">
    <source>
        <dbReference type="EMBL" id="PMD25338.1"/>
    </source>
</evidence>
<protein>
    <submittedName>
        <fullName evidence="6">Natural resistance-associated macrophage protein</fullName>
    </submittedName>
</protein>
<dbReference type="GO" id="GO:0034755">
    <property type="term" value="P:iron ion transmembrane transport"/>
    <property type="evidence" value="ECO:0007669"/>
    <property type="project" value="TreeGrafter"/>
</dbReference>
<feature type="transmembrane region" description="Helical" evidence="5">
    <location>
        <begin position="283"/>
        <end position="306"/>
    </location>
</feature>
<feature type="transmembrane region" description="Helical" evidence="5">
    <location>
        <begin position="326"/>
        <end position="351"/>
    </location>
</feature>
<sequence>MEHFRSFQHVFTMHNAREAVAVLVKFGKFVGPGTIITVAYIDPDNFQTAVSSGAQFKYKLLFMVLVSNLIAIYLQALAVKLGSVTGMDLAQMNRAHLPKWLNYGLWFMAEAAIVCTDIGQVIGTAIAINILIPRIPLTAGCALAIADTLFILLFYKPDGSLRGLRAFELFISTFVIGVFICFCIELSLITGTTARHVMDGFLPSREIFVSDGLYESCALLGGTLMPHTLYLGSGLVQARLRDFDVKNSSYHEAMTTQTSVGIKLYRPSLSAIKSCMNYSIAELCITLFIVAIFVNSAILIIAAASLSEAAGDADLFGMYNLFVSSISQAAGTMFALALLFSGISAGIVATLAGQLVAEGAINWKIRPFYRRLATRSIAIIPGILIAAAEGRGGLAAALNGCNVVLSVALIFLTFPLLWYTSFDKYMRVETEGGASTLTVETLDVGQDSERVETRNPTVSLKNNLATSIGAWIIWVIIAAMNIATLVFLGLGIGGD</sequence>
<feature type="transmembrane region" description="Helical" evidence="5">
    <location>
        <begin position="372"/>
        <end position="388"/>
    </location>
</feature>
<feature type="transmembrane region" description="Helical" evidence="5">
    <location>
        <begin position="60"/>
        <end position="83"/>
    </location>
</feature>
<feature type="transmembrane region" description="Helical" evidence="5">
    <location>
        <begin position="135"/>
        <end position="155"/>
    </location>
</feature>
<evidence type="ECO:0000313" key="7">
    <source>
        <dbReference type="Proteomes" id="UP000235672"/>
    </source>
</evidence>
<keyword evidence="4 5" id="KW-0472">Membrane</keyword>
<proteinExistence type="predicted"/>
<keyword evidence="2 5" id="KW-0812">Transmembrane</keyword>
<keyword evidence="3 5" id="KW-1133">Transmembrane helix</keyword>
<dbReference type="OrthoDB" id="409173at2759"/>
<feature type="transmembrane region" description="Helical" evidence="5">
    <location>
        <begin position="167"/>
        <end position="188"/>
    </location>
</feature>
<dbReference type="InterPro" id="IPR001046">
    <property type="entry name" value="NRAMP_fam"/>
</dbReference>
<dbReference type="Pfam" id="PF01566">
    <property type="entry name" value="Nramp"/>
    <property type="match status" value="1"/>
</dbReference>
<comment type="subcellular location">
    <subcellularLocation>
        <location evidence="1">Membrane</location>
        <topology evidence="1">Multi-pass membrane protein</topology>
    </subcellularLocation>
</comment>
<dbReference type="GO" id="GO:0005886">
    <property type="term" value="C:plasma membrane"/>
    <property type="evidence" value="ECO:0007669"/>
    <property type="project" value="TreeGrafter"/>
</dbReference>
<dbReference type="EMBL" id="KZ613470">
    <property type="protein sequence ID" value="PMD25338.1"/>
    <property type="molecule type" value="Genomic_DNA"/>
</dbReference>
<keyword evidence="7" id="KW-1185">Reference proteome</keyword>
<dbReference type="NCBIfam" id="NF037982">
    <property type="entry name" value="Nramp_1"/>
    <property type="match status" value="1"/>
</dbReference>
<dbReference type="Proteomes" id="UP000235672">
    <property type="component" value="Unassembled WGS sequence"/>
</dbReference>
<dbReference type="GO" id="GO:0015086">
    <property type="term" value="F:cadmium ion transmembrane transporter activity"/>
    <property type="evidence" value="ECO:0007669"/>
    <property type="project" value="TreeGrafter"/>
</dbReference>
<dbReference type="STRING" id="1745343.A0A2J6QGI4"/>
<organism evidence="6 7">
    <name type="scientific">Hyaloscypha hepaticicola</name>
    <dbReference type="NCBI Taxonomy" id="2082293"/>
    <lineage>
        <taxon>Eukaryota</taxon>
        <taxon>Fungi</taxon>
        <taxon>Dikarya</taxon>
        <taxon>Ascomycota</taxon>
        <taxon>Pezizomycotina</taxon>
        <taxon>Leotiomycetes</taxon>
        <taxon>Helotiales</taxon>
        <taxon>Hyaloscyphaceae</taxon>
        <taxon>Hyaloscypha</taxon>
    </lineage>
</organism>
<reference evidence="6 7" key="1">
    <citation type="submission" date="2016-05" db="EMBL/GenBank/DDBJ databases">
        <title>A degradative enzymes factory behind the ericoid mycorrhizal symbiosis.</title>
        <authorList>
            <consortium name="DOE Joint Genome Institute"/>
            <person name="Martino E."/>
            <person name="Morin E."/>
            <person name="Grelet G."/>
            <person name="Kuo A."/>
            <person name="Kohler A."/>
            <person name="Daghino S."/>
            <person name="Barry K."/>
            <person name="Choi C."/>
            <person name="Cichocki N."/>
            <person name="Clum A."/>
            <person name="Copeland A."/>
            <person name="Hainaut M."/>
            <person name="Haridas S."/>
            <person name="Labutti K."/>
            <person name="Lindquist E."/>
            <person name="Lipzen A."/>
            <person name="Khouja H.-R."/>
            <person name="Murat C."/>
            <person name="Ohm R."/>
            <person name="Olson A."/>
            <person name="Spatafora J."/>
            <person name="Veneault-Fourrey C."/>
            <person name="Henrissat B."/>
            <person name="Grigoriev I."/>
            <person name="Martin F."/>
            <person name="Perotto S."/>
        </authorList>
    </citation>
    <scope>NUCLEOTIDE SEQUENCE [LARGE SCALE GENOMIC DNA]</scope>
    <source>
        <strain evidence="6 7">UAMH 7357</strain>
    </source>
</reference>
<dbReference type="AlphaFoldDB" id="A0A2J6QGI4"/>
<evidence type="ECO:0000256" key="3">
    <source>
        <dbReference type="ARBA" id="ARBA00022989"/>
    </source>
</evidence>
<evidence type="ECO:0000256" key="2">
    <source>
        <dbReference type="ARBA" id="ARBA00022692"/>
    </source>
</evidence>
<evidence type="ECO:0000256" key="4">
    <source>
        <dbReference type="ARBA" id="ARBA00023136"/>
    </source>
</evidence>
<dbReference type="GO" id="GO:0005384">
    <property type="term" value="F:manganese ion transmembrane transporter activity"/>
    <property type="evidence" value="ECO:0007669"/>
    <property type="project" value="TreeGrafter"/>
</dbReference>
<dbReference type="GO" id="GO:0030026">
    <property type="term" value="P:intracellular manganese ion homeostasis"/>
    <property type="evidence" value="ECO:0007669"/>
    <property type="project" value="TreeGrafter"/>
</dbReference>
<dbReference type="PANTHER" id="PTHR11706">
    <property type="entry name" value="SOLUTE CARRIER PROTEIN FAMILY 11 MEMBER"/>
    <property type="match status" value="1"/>
</dbReference>
<name>A0A2J6QGI4_9HELO</name>
<feature type="transmembrane region" description="Helical" evidence="5">
    <location>
        <begin position="471"/>
        <end position="492"/>
    </location>
</feature>
<dbReference type="NCBIfam" id="TIGR01197">
    <property type="entry name" value="nramp"/>
    <property type="match status" value="1"/>
</dbReference>
<dbReference type="PANTHER" id="PTHR11706:SF30">
    <property type="entry name" value="TRANSPORTER SMF1_ESP1"/>
    <property type="match status" value="1"/>
</dbReference>